<keyword evidence="9" id="KW-0234">DNA repair</keyword>
<dbReference type="GO" id="GO:0003906">
    <property type="term" value="F:DNA-(apurinic or apyrimidinic site) endonuclease activity"/>
    <property type="evidence" value="ECO:0007669"/>
    <property type="project" value="InterPro"/>
</dbReference>
<evidence type="ECO:0000256" key="13">
    <source>
        <dbReference type="PROSITE-ProRule" id="PRU00391"/>
    </source>
</evidence>
<proteinExistence type="inferred from homology"/>
<keyword evidence="16" id="KW-0540">Nuclease</keyword>
<evidence type="ECO:0000256" key="12">
    <source>
        <dbReference type="ARBA" id="ARBA00023295"/>
    </source>
</evidence>
<dbReference type="PROSITE" id="PS51068">
    <property type="entry name" value="FPG_CAT"/>
    <property type="match status" value="1"/>
</dbReference>
<dbReference type="InterPro" id="IPR000214">
    <property type="entry name" value="Znf_DNA_glyclase/AP_lyase"/>
</dbReference>
<dbReference type="Gene3D" id="3.20.190.10">
    <property type="entry name" value="MutM-like, N-terminal"/>
    <property type="match status" value="1"/>
</dbReference>
<dbReference type="GO" id="GO:0008270">
    <property type="term" value="F:zinc ion binding"/>
    <property type="evidence" value="ECO:0007669"/>
    <property type="project" value="UniProtKB-KW"/>
</dbReference>
<dbReference type="SUPFAM" id="SSF57716">
    <property type="entry name" value="Glucocorticoid receptor-like (DNA-binding domain)"/>
    <property type="match status" value="1"/>
</dbReference>
<dbReference type="SUPFAM" id="SSF46946">
    <property type="entry name" value="S13-like H2TH domain"/>
    <property type="match status" value="1"/>
</dbReference>
<evidence type="ECO:0000256" key="6">
    <source>
        <dbReference type="ARBA" id="ARBA00022801"/>
    </source>
</evidence>
<dbReference type="GO" id="GO:0006284">
    <property type="term" value="P:base-excision repair"/>
    <property type="evidence" value="ECO:0007669"/>
    <property type="project" value="InterPro"/>
</dbReference>
<evidence type="ECO:0000256" key="9">
    <source>
        <dbReference type="ARBA" id="ARBA00023204"/>
    </source>
</evidence>
<dbReference type="InterPro" id="IPR012319">
    <property type="entry name" value="FPG_cat"/>
</dbReference>
<dbReference type="SUPFAM" id="SSF81624">
    <property type="entry name" value="N-terminal domain of MutM-like DNA repair proteins"/>
    <property type="match status" value="1"/>
</dbReference>
<keyword evidence="10" id="KW-0456">Lyase</keyword>
<feature type="domain" description="FPG-type" evidence="14">
    <location>
        <begin position="242"/>
        <end position="273"/>
    </location>
</feature>
<protein>
    <submittedName>
        <fullName evidence="16">Endonuclease VIII</fullName>
    </submittedName>
</protein>
<dbReference type="PROSITE" id="PS51066">
    <property type="entry name" value="ZF_FPG_2"/>
    <property type="match status" value="1"/>
</dbReference>
<keyword evidence="11" id="KW-0511">Multifunctional enzyme</keyword>
<dbReference type="GO" id="GO:0034039">
    <property type="term" value="F:8-oxo-7,8-dihydroguanine DNA N-glycosylase activity"/>
    <property type="evidence" value="ECO:0007669"/>
    <property type="project" value="TreeGrafter"/>
</dbReference>
<keyword evidence="4" id="KW-0227">DNA damage</keyword>
<dbReference type="PANTHER" id="PTHR22993">
    <property type="entry name" value="FORMAMIDOPYRIMIDINE-DNA GLYCOSYLASE"/>
    <property type="match status" value="1"/>
</dbReference>
<evidence type="ECO:0000256" key="10">
    <source>
        <dbReference type="ARBA" id="ARBA00023239"/>
    </source>
</evidence>
<dbReference type="Gene3D" id="1.10.8.50">
    <property type="match status" value="1"/>
</dbReference>
<evidence type="ECO:0000256" key="2">
    <source>
        <dbReference type="ARBA" id="ARBA00009409"/>
    </source>
</evidence>
<evidence type="ECO:0000259" key="15">
    <source>
        <dbReference type="PROSITE" id="PS51068"/>
    </source>
</evidence>
<dbReference type="InterPro" id="IPR015886">
    <property type="entry name" value="H2TH_FPG"/>
</dbReference>
<dbReference type="RefSeq" id="WP_262397823.1">
    <property type="nucleotide sequence ID" value="NZ_JACRTC010000005.1"/>
</dbReference>
<organism evidence="16 17">
    <name type="scientific">Zongyangia hominis</name>
    <dbReference type="NCBI Taxonomy" id="2763677"/>
    <lineage>
        <taxon>Bacteria</taxon>
        <taxon>Bacillati</taxon>
        <taxon>Bacillota</taxon>
        <taxon>Clostridia</taxon>
        <taxon>Eubacteriales</taxon>
        <taxon>Oscillospiraceae</taxon>
        <taxon>Zongyangia</taxon>
    </lineage>
</organism>
<comment type="similarity">
    <text evidence="2">Belongs to the FPG family.</text>
</comment>
<evidence type="ECO:0000256" key="8">
    <source>
        <dbReference type="ARBA" id="ARBA00023125"/>
    </source>
</evidence>
<evidence type="ECO:0000256" key="5">
    <source>
        <dbReference type="ARBA" id="ARBA00022771"/>
    </source>
</evidence>
<evidence type="ECO:0000256" key="7">
    <source>
        <dbReference type="ARBA" id="ARBA00022833"/>
    </source>
</evidence>
<dbReference type="Proteomes" id="UP000660861">
    <property type="component" value="Unassembled WGS sequence"/>
</dbReference>
<accession>A0A926EBA6</accession>
<keyword evidence="3" id="KW-0479">Metal-binding</keyword>
<dbReference type="GO" id="GO:0016829">
    <property type="term" value="F:lyase activity"/>
    <property type="evidence" value="ECO:0007669"/>
    <property type="project" value="UniProtKB-KW"/>
</dbReference>
<evidence type="ECO:0000256" key="11">
    <source>
        <dbReference type="ARBA" id="ARBA00023268"/>
    </source>
</evidence>
<keyword evidence="7" id="KW-0862">Zinc</keyword>
<dbReference type="AlphaFoldDB" id="A0A926EBA6"/>
<feature type="domain" description="Formamidopyrimidine-DNA glycosylase catalytic" evidence="15">
    <location>
        <begin position="2"/>
        <end position="136"/>
    </location>
</feature>
<dbReference type="SMART" id="SM01232">
    <property type="entry name" value="H2TH"/>
    <property type="match status" value="1"/>
</dbReference>
<dbReference type="InterPro" id="IPR010979">
    <property type="entry name" value="Ribosomal_uS13-like_H2TH"/>
</dbReference>
<keyword evidence="6" id="KW-0378">Hydrolase</keyword>
<dbReference type="InterPro" id="IPR035937">
    <property type="entry name" value="FPG_N"/>
</dbReference>
<sequence length="276" mass="30679">MLELPESYTIARQLQETVGGKRIQNVIAAHSPHGFAFYYGDPQEYQGLLSGRQVEGVEPSAGLVEMRLGDARLVLGDGVNIRFVGPGEKRPPRHQLLLEFDDFSAVVCTVQMYGGLWAFREGENDNFYYLVTKEKPTPFSDAFDESYYNALWEKEKPTLTAKAFLATEQRIPGLGNGVLHDILFRAGIHPKSHLGALSGEEKHRLFESVKGTLLAMAGQGGRDTEKDLFGCTGGYQTLLSSKTWKRPCPQCGGEILRQAYLGGNVYFCPHCQELKK</sequence>
<evidence type="ECO:0000259" key="14">
    <source>
        <dbReference type="PROSITE" id="PS51066"/>
    </source>
</evidence>
<keyword evidence="5 13" id="KW-0863">Zinc-finger</keyword>
<dbReference type="PANTHER" id="PTHR22993:SF9">
    <property type="entry name" value="FORMAMIDOPYRIMIDINE-DNA GLYCOSYLASE"/>
    <property type="match status" value="1"/>
</dbReference>
<evidence type="ECO:0000256" key="3">
    <source>
        <dbReference type="ARBA" id="ARBA00022723"/>
    </source>
</evidence>
<reference evidence="16" key="1">
    <citation type="submission" date="2020-08" db="EMBL/GenBank/DDBJ databases">
        <title>Genome public.</title>
        <authorList>
            <person name="Liu C."/>
            <person name="Sun Q."/>
        </authorList>
    </citation>
    <scope>NUCLEOTIDE SEQUENCE</scope>
    <source>
        <strain evidence="16">NSJ-54</strain>
    </source>
</reference>
<evidence type="ECO:0000256" key="1">
    <source>
        <dbReference type="ARBA" id="ARBA00001668"/>
    </source>
</evidence>
<keyword evidence="17" id="KW-1185">Reference proteome</keyword>
<evidence type="ECO:0000313" key="16">
    <source>
        <dbReference type="EMBL" id="MBC8570727.1"/>
    </source>
</evidence>
<dbReference type="GO" id="GO:0003684">
    <property type="term" value="F:damaged DNA binding"/>
    <property type="evidence" value="ECO:0007669"/>
    <property type="project" value="InterPro"/>
</dbReference>
<keyword evidence="8" id="KW-0238">DNA-binding</keyword>
<keyword evidence="12" id="KW-0326">Glycosidase</keyword>
<comment type="catalytic activity">
    <reaction evidence="1">
        <text>Hydrolysis of DNA containing ring-opened 7-methylguanine residues, releasing 2,6-diamino-4-hydroxy-5-(N-methyl)formamidopyrimidine.</text>
        <dbReference type="EC" id="3.2.2.23"/>
    </reaction>
</comment>
<comment type="caution">
    <text evidence="16">The sequence shown here is derived from an EMBL/GenBank/DDBJ whole genome shotgun (WGS) entry which is preliminary data.</text>
</comment>
<evidence type="ECO:0000256" key="4">
    <source>
        <dbReference type="ARBA" id="ARBA00022763"/>
    </source>
</evidence>
<dbReference type="EMBL" id="JACRTC010000005">
    <property type="protein sequence ID" value="MBC8570727.1"/>
    <property type="molecule type" value="Genomic_DNA"/>
</dbReference>
<evidence type="ECO:0000313" key="17">
    <source>
        <dbReference type="Proteomes" id="UP000660861"/>
    </source>
</evidence>
<name>A0A926EBA6_9FIRM</name>
<keyword evidence="16" id="KW-0255">Endonuclease</keyword>
<gene>
    <name evidence="16" type="ORF">H8709_07790</name>
</gene>